<dbReference type="VEuPathDB" id="ToxoDB:TGP89_205140"/>
<dbReference type="AlphaFoldDB" id="A0A086JNA6"/>
<dbReference type="OrthoDB" id="330116at2759"/>
<organism evidence="2 3">
    <name type="scientific">Toxoplasma gondii p89</name>
    <dbReference type="NCBI Taxonomy" id="943119"/>
    <lineage>
        <taxon>Eukaryota</taxon>
        <taxon>Sar</taxon>
        <taxon>Alveolata</taxon>
        <taxon>Apicomplexa</taxon>
        <taxon>Conoidasida</taxon>
        <taxon>Coccidia</taxon>
        <taxon>Eucoccidiorida</taxon>
        <taxon>Eimeriorina</taxon>
        <taxon>Sarcocystidae</taxon>
        <taxon>Toxoplasma</taxon>
    </lineage>
</organism>
<feature type="compositionally biased region" description="Polar residues" evidence="1">
    <location>
        <begin position="244"/>
        <end position="253"/>
    </location>
</feature>
<evidence type="ECO:0000256" key="1">
    <source>
        <dbReference type="SAM" id="MobiDB-lite"/>
    </source>
</evidence>
<dbReference type="Proteomes" id="UP000028828">
    <property type="component" value="Unassembled WGS sequence"/>
</dbReference>
<dbReference type="PANTHER" id="PTHR33667">
    <property type="entry name" value="SI:DKEY-57N24.6"/>
    <property type="match status" value="1"/>
</dbReference>
<evidence type="ECO:0000313" key="3">
    <source>
        <dbReference type="Proteomes" id="UP000028828"/>
    </source>
</evidence>
<protein>
    <submittedName>
        <fullName evidence="2">Uncharacterized protein</fullName>
    </submittedName>
</protein>
<evidence type="ECO:0000313" key="2">
    <source>
        <dbReference type="EMBL" id="KFG33624.1"/>
    </source>
</evidence>
<feature type="compositionally biased region" description="Basic and acidic residues" evidence="1">
    <location>
        <begin position="739"/>
        <end position="750"/>
    </location>
</feature>
<dbReference type="PANTHER" id="PTHR33667:SF7">
    <property type="entry name" value="RIKEN CDNA 1810020O05 GENE"/>
    <property type="match status" value="1"/>
</dbReference>
<gene>
    <name evidence="2" type="ORF">TGP89_205140</name>
</gene>
<sequence length="866" mass="93517">MRRHRSRVGSGCSLPVVRAFWELLQPEKPTFASGAPKLQRQNDRNKMGEDDPIKERLLQRALDPTVRVALDSISPSCVTLEVTFTVTYETEPGVNFHVGFNLLDKNYDAGYVSTWEVLKTVSLPELQLPPASARGEKSPQPLRVQISKAVTTFGGGSVPTTTLQEAGLSSSPPAAGSNTFPVAIAEKNEEIDVPRSQVVTATSTVAVEGVTISWALCQRIANEVLIVCLGRKRDGSLDQAPKGSPNSVCSQREGTAPSKRGAGRSESAMNANAGLAKEKGKPKSSKEVKALPVFEMHRQGQMRIGSLLLLSEAGSIKSCPSLNQAFATLDGIHRFELEVSCSQAPLSTALRELVNPVCITFCNARRIPVSVLSSSTNATDVLYDEPASSGTDRGIGVGASTTDGASSDTRLLSACCQKTKLAAHAAAQWFPNISITTPVRALSFSGFCADGIQCADVSWNHDIVVFWGPAVVNQIALRRFLEDFAFTVELHDQDTLAIQSVDGVNASKETTLEGHVMSGSTSSNAGTKRGRASSPGTVAGSRTLSPTISKVGPLSACSQGGASSDTSKELCSAPITASPRGTSLTANASHRKTKAPSPGRPEPPGTKSKHRMTKEDDFDGGSFEARIIRPHGAANFRFQELLRHGLKRIELASAVYPVLGTGGVPVLEQTTLLKDQSASQLLAQPDNYLTRFMPGKTQHVSTRYLDYGTQLMLRLRLSEPLPSIEKIQMLHEAGQQYPKEAESFPKHDGEQEATPGNTRELQHTEADPALRYEPFGCLVLFVKPDRKPLIQKIVMEVDRRNMQAMNVETRDALSLEILPADEEGSNAHDVLTGFILFDEKSTKTKSKKRPTNERNAPLRKHHSGDR</sequence>
<feature type="compositionally biased region" description="Basic residues" evidence="1">
    <location>
        <begin position="857"/>
        <end position="866"/>
    </location>
</feature>
<feature type="region of interest" description="Disordered" evidence="1">
    <location>
        <begin position="510"/>
        <end position="618"/>
    </location>
</feature>
<feature type="region of interest" description="Disordered" evidence="1">
    <location>
        <begin position="236"/>
        <end position="268"/>
    </location>
</feature>
<dbReference type="EMBL" id="AEYI02001746">
    <property type="protein sequence ID" value="KFG33624.1"/>
    <property type="molecule type" value="Genomic_DNA"/>
</dbReference>
<reference evidence="2 3" key="1">
    <citation type="submission" date="2014-03" db="EMBL/GenBank/DDBJ databases">
        <authorList>
            <person name="Sibley D."/>
            <person name="Venepally P."/>
            <person name="Karamycheva S."/>
            <person name="Hadjithomas M."/>
            <person name="Khan A."/>
            <person name="Brunk B."/>
            <person name="Roos D."/>
            <person name="Caler E."/>
            <person name="Lorenzi H."/>
        </authorList>
    </citation>
    <scope>NUCLEOTIDE SEQUENCE [LARGE SCALE GENOMIC DNA]</scope>
    <source>
        <strain evidence="3">p89</strain>
    </source>
</reference>
<feature type="region of interest" description="Disordered" evidence="1">
    <location>
        <begin position="841"/>
        <end position="866"/>
    </location>
</feature>
<feature type="region of interest" description="Disordered" evidence="1">
    <location>
        <begin position="735"/>
        <end position="757"/>
    </location>
</feature>
<feature type="compositionally biased region" description="Polar residues" evidence="1">
    <location>
        <begin position="556"/>
        <end position="565"/>
    </location>
</feature>
<accession>A0A086JNA6</accession>
<feature type="compositionally biased region" description="Polar residues" evidence="1">
    <location>
        <begin position="579"/>
        <end position="588"/>
    </location>
</feature>
<comment type="caution">
    <text evidence="2">The sequence shown here is derived from an EMBL/GenBank/DDBJ whole genome shotgun (WGS) entry which is preliminary data.</text>
</comment>
<proteinExistence type="predicted"/>
<feature type="compositionally biased region" description="Polar residues" evidence="1">
    <location>
        <begin position="534"/>
        <end position="548"/>
    </location>
</feature>
<name>A0A086JNA6_TOXGO</name>